<keyword evidence="3" id="KW-1185">Reference proteome</keyword>
<dbReference type="SUPFAM" id="SSF54523">
    <property type="entry name" value="Pili subunits"/>
    <property type="match status" value="1"/>
</dbReference>
<feature type="transmembrane region" description="Helical" evidence="1">
    <location>
        <begin position="12"/>
        <end position="37"/>
    </location>
</feature>
<evidence type="ECO:0000256" key="1">
    <source>
        <dbReference type="SAM" id="Phobius"/>
    </source>
</evidence>
<evidence type="ECO:0000313" key="2">
    <source>
        <dbReference type="EMBL" id="MCT7942658.1"/>
    </source>
</evidence>
<dbReference type="Pfam" id="PF07963">
    <property type="entry name" value="N_methyl"/>
    <property type="match status" value="1"/>
</dbReference>
<name>A0A9X2WNL7_9GAMM</name>
<dbReference type="AlphaFoldDB" id="A0A9X2WNL7"/>
<dbReference type="RefSeq" id="WP_261299012.1">
    <property type="nucleotide sequence ID" value="NZ_JAMTCD010000016.1"/>
</dbReference>
<accession>A0A9X2WNL7</accession>
<dbReference type="InterPro" id="IPR045584">
    <property type="entry name" value="Pilin-like"/>
</dbReference>
<protein>
    <submittedName>
        <fullName evidence="2">Prepilin-type N-terminal cleavage/methylation domain-containing protein</fullName>
    </submittedName>
</protein>
<keyword evidence="1" id="KW-0812">Transmembrane</keyword>
<comment type="caution">
    <text evidence="2">The sequence shown here is derived from an EMBL/GenBank/DDBJ whole genome shotgun (WGS) entry which is preliminary data.</text>
</comment>
<evidence type="ECO:0000313" key="3">
    <source>
        <dbReference type="Proteomes" id="UP001155546"/>
    </source>
</evidence>
<dbReference type="InterPro" id="IPR012902">
    <property type="entry name" value="N_methyl_site"/>
</dbReference>
<gene>
    <name evidence="2" type="ORF">NE535_12750</name>
</gene>
<organism evidence="2 3">
    <name type="scientific">Shewanella holmiensis</name>
    <dbReference type="NCBI Taxonomy" id="2952222"/>
    <lineage>
        <taxon>Bacteria</taxon>
        <taxon>Pseudomonadati</taxon>
        <taxon>Pseudomonadota</taxon>
        <taxon>Gammaproteobacteria</taxon>
        <taxon>Alteromonadales</taxon>
        <taxon>Shewanellaceae</taxon>
        <taxon>Shewanella</taxon>
    </lineage>
</organism>
<keyword evidence="1" id="KW-1133">Transmembrane helix</keyword>
<dbReference type="EMBL" id="JAMTCD010000016">
    <property type="protein sequence ID" value="MCT7942658.1"/>
    <property type="molecule type" value="Genomic_DNA"/>
</dbReference>
<dbReference type="NCBIfam" id="TIGR02532">
    <property type="entry name" value="IV_pilin_GFxxxE"/>
    <property type="match status" value="1"/>
</dbReference>
<keyword evidence="1" id="KW-0472">Membrane</keyword>
<reference evidence="2" key="1">
    <citation type="journal article" date="2023" name="Int. J. Syst. Evol. Microbiol.">
        <title>&lt;i&gt;Shewanella septentrionalis&lt;/i&gt; sp. nov. and &lt;i&gt;Shewanella holmiensis&lt;/i&gt; sp. nov., isolated from Baltic Sea water and sediments.</title>
        <authorList>
            <person name="Martin-Rodriguez A.J."/>
            <person name="Thorell K."/>
            <person name="Joffre E."/>
            <person name="Jensie-Markopoulos S."/>
            <person name="Moore E.R.B."/>
            <person name="Sjoling A."/>
        </authorList>
    </citation>
    <scope>NUCLEOTIDE SEQUENCE</scope>
    <source>
        <strain evidence="2">SP1S2-7</strain>
    </source>
</reference>
<sequence length="161" mass="17667">MNFNRSSLKQNGFSLVELVTTIILIGIIAVVVLPRFFSDSSYSAYSLRNEFISELRQVQLRALNNTDQCFDVNVTPTGYQLRHYSGRAGNSCTNIIRAEAFQAFSGRASVSLTASASQSFTITFDSLGRMLSPSCAGMCFNINADETLQVGVESEGYIYAL</sequence>
<proteinExistence type="predicted"/>
<dbReference type="Gene3D" id="3.30.700.10">
    <property type="entry name" value="Glycoprotein, Type 4 Pilin"/>
    <property type="match status" value="1"/>
</dbReference>
<dbReference type="Proteomes" id="UP001155546">
    <property type="component" value="Unassembled WGS sequence"/>
</dbReference>